<dbReference type="Proteomes" id="UP000030848">
    <property type="component" value="Unassembled WGS sequence"/>
</dbReference>
<organism evidence="2 3">
    <name type="scientific">Saccharomonospora viridis</name>
    <dbReference type="NCBI Taxonomy" id="1852"/>
    <lineage>
        <taxon>Bacteria</taxon>
        <taxon>Bacillati</taxon>
        <taxon>Actinomycetota</taxon>
        <taxon>Actinomycetes</taxon>
        <taxon>Pseudonocardiales</taxon>
        <taxon>Pseudonocardiaceae</taxon>
        <taxon>Saccharomonospora</taxon>
    </lineage>
</organism>
<sequence>MERHGTATLEVPGRLVGGGGAGRGADAAYRPRGGFGRAHGLVDRSFEKGLRQVFVDLSESR</sequence>
<reference evidence="2 3" key="1">
    <citation type="submission" date="2014-10" db="EMBL/GenBank/DDBJ databases">
        <title>Genome sequence of Micropolyspora internatus JCM3315.</title>
        <authorList>
            <person name="Shin S.-K."/>
            <person name="Yi H."/>
        </authorList>
    </citation>
    <scope>NUCLEOTIDE SEQUENCE [LARGE SCALE GENOMIC DNA]</scope>
    <source>
        <strain evidence="2 3">JCM 3315</strain>
    </source>
</reference>
<feature type="region of interest" description="Disordered" evidence="1">
    <location>
        <begin position="1"/>
        <end position="23"/>
    </location>
</feature>
<comment type="caution">
    <text evidence="2">The sequence shown here is derived from an EMBL/GenBank/DDBJ whole genome shotgun (WGS) entry which is preliminary data.</text>
</comment>
<evidence type="ECO:0000256" key="1">
    <source>
        <dbReference type="SAM" id="MobiDB-lite"/>
    </source>
</evidence>
<gene>
    <name evidence="2" type="ORF">MINT15_12690</name>
</gene>
<protein>
    <submittedName>
        <fullName evidence="2">Uncharacterized protein</fullName>
    </submittedName>
</protein>
<dbReference type="EMBL" id="JRZE01000003">
    <property type="protein sequence ID" value="KHF44387.1"/>
    <property type="molecule type" value="Genomic_DNA"/>
</dbReference>
<accession>A0A837D9S9</accession>
<dbReference type="AlphaFoldDB" id="A0A837D9S9"/>
<name>A0A837D9S9_9PSEU</name>
<evidence type="ECO:0000313" key="3">
    <source>
        <dbReference type="Proteomes" id="UP000030848"/>
    </source>
</evidence>
<evidence type="ECO:0000313" key="2">
    <source>
        <dbReference type="EMBL" id="KHF44387.1"/>
    </source>
</evidence>
<proteinExistence type="predicted"/>